<dbReference type="AlphaFoldDB" id="A0A6I9YAE7"/>
<organism evidence="5 7">
    <name type="scientific">Thamnophis sirtalis</name>
    <dbReference type="NCBI Taxonomy" id="35019"/>
    <lineage>
        <taxon>Eukaryota</taxon>
        <taxon>Metazoa</taxon>
        <taxon>Chordata</taxon>
        <taxon>Craniata</taxon>
        <taxon>Vertebrata</taxon>
        <taxon>Euteleostomi</taxon>
        <taxon>Lepidosauria</taxon>
        <taxon>Squamata</taxon>
        <taxon>Bifurcata</taxon>
        <taxon>Unidentata</taxon>
        <taxon>Episquamata</taxon>
        <taxon>Toxicofera</taxon>
        <taxon>Serpentes</taxon>
        <taxon>Colubroidea</taxon>
        <taxon>Colubridae</taxon>
        <taxon>Natricinae</taxon>
        <taxon>Thamnophis</taxon>
    </lineage>
</organism>
<evidence type="ECO:0000313" key="8">
    <source>
        <dbReference type="RefSeq" id="XP_013920296.1"/>
    </source>
</evidence>
<evidence type="ECO:0000256" key="1">
    <source>
        <dbReference type="ARBA" id="ARBA00022679"/>
    </source>
</evidence>
<evidence type="ECO:0000256" key="3">
    <source>
        <dbReference type="PROSITE-ProRule" id="PRU00236"/>
    </source>
</evidence>
<dbReference type="GO" id="GO:0046872">
    <property type="term" value="F:metal ion binding"/>
    <property type="evidence" value="ECO:0007669"/>
    <property type="project" value="UniProtKB-KW"/>
</dbReference>
<dbReference type="Proteomes" id="UP000504617">
    <property type="component" value="Unplaced"/>
</dbReference>
<evidence type="ECO:0000256" key="2">
    <source>
        <dbReference type="ARBA" id="ARBA00023027"/>
    </source>
</evidence>
<gene>
    <name evidence="6 7 8 9" type="primary">SIRT3</name>
</gene>
<feature type="domain" description="Deacetylase sirtuin-type" evidence="4">
    <location>
        <begin position="115"/>
        <end position="377"/>
    </location>
</feature>
<dbReference type="Gene3D" id="3.30.1600.10">
    <property type="entry name" value="SIR2/SIRT2 'Small Domain"/>
    <property type="match status" value="1"/>
</dbReference>
<dbReference type="InterPro" id="IPR026590">
    <property type="entry name" value="Ssirtuin_cat_dom"/>
</dbReference>
<feature type="active site" description="Proton acceptor" evidence="3">
    <location>
        <position position="245"/>
    </location>
</feature>
<dbReference type="PANTHER" id="PTHR11085:SF5">
    <property type="entry name" value="NAD-DEPENDENT PROTEIN DEACETYLASE SIRTUIN-3, MITOCHONDRIAL"/>
    <property type="match status" value="1"/>
</dbReference>
<dbReference type="GO" id="GO:0017136">
    <property type="term" value="F:histone deacetylase activity, NAD-dependent"/>
    <property type="evidence" value="ECO:0007669"/>
    <property type="project" value="TreeGrafter"/>
</dbReference>
<dbReference type="OrthoDB" id="420264at2759"/>
<dbReference type="InterPro" id="IPR026591">
    <property type="entry name" value="Sirtuin_cat_small_dom_sf"/>
</dbReference>
<keyword evidence="3" id="KW-0479">Metal-binding</keyword>
<evidence type="ECO:0000259" key="4">
    <source>
        <dbReference type="PROSITE" id="PS50305"/>
    </source>
</evidence>
<feature type="binding site" evidence="3">
    <location>
        <position position="256"/>
    </location>
    <ligand>
        <name>Zn(2+)</name>
        <dbReference type="ChEBI" id="CHEBI:29105"/>
    </ligand>
</feature>
<dbReference type="GeneID" id="106547596"/>
<dbReference type="PANTHER" id="PTHR11085">
    <property type="entry name" value="NAD-DEPENDENT PROTEIN DEACYLASE SIRTUIN-5, MITOCHONDRIAL-RELATED"/>
    <property type="match status" value="1"/>
</dbReference>
<sequence>MNWRLYFRVSARKTLLQTASLQSLIGWKSLDLWMYAQYQHFRNYSNLTACKNLHLIPFRSVLCFPHGKHLLQKTSESSLKNTMDLSGIRVQGIRFLSLSTFSRVVFGIGQGGNNGGNKKLSLRDVLERIRKKECHRIVVMAGAGLSTPSGIPDFRSPGSGLYSNLQQYNIPYPEAIFELSYFFQNPKPFFRLAKELYPGNYRPNYAHYFLRLLFDKGLLLRLYTQNIDGLERVAGIPPDKLVEAHGTFASATCTVCRRSYSGEDFRGDVMTDKIPKCPVCTGVVKPDIIFFGEELPHRFFLHLADFPMADLLFIIGTSLEVEPFASLAGAVRGSVPRVLINRDLVGPFAVQSRHNDVAELGDVISGVEKVVELLGWKEELQQLIKKEKEKVCHFALKTLPLTLFILLAEVMKTIQLRIRL</sequence>
<evidence type="ECO:0000313" key="7">
    <source>
        <dbReference type="RefSeq" id="XP_013920295.1"/>
    </source>
</evidence>
<dbReference type="CDD" id="cd01408">
    <property type="entry name" value="SIRT1"/>
    <property type="match status" value="1"/>
</dbReference>
<keyword evidence="5" id="KW-1185">Reference proteome</keyword>
<evidence type="ECO:0000313" key="6">
    <source>
        <dbReference type="RefSeq" id="XP_013920294.1"/>
    </source>
</evidence>
<dbReference type="PROSITE" id="PS50305">
    <property type="entry name" value="SIRTUIN"/>
    <property type="match status" value="1"/>
</dbReference>
<protein>
    <submittedName>
        <fullName evidence="6 7">NAD-dependent protein deacetylase sirtuin-3, mitochondrial isoform X1</fullName>
    </submittedName>
</protein>
<accession>A0A6I9YAE7</accession>
<proteinExistence type="predicted"/>
<keyword evidence="3" id="KW-0862">Zinc</keyword>
<feature type="binding site" evidence="3">
    <location>
        <position position="277"/>
    </location>
    <ligand>
        <name>Zn(2+)</name>
        <dbReference type="ChEBI" id="CHEBI:29105"/>
    </ligand>
</feature>
<feature type="binding site" evidence="3">
    <location>
        <position position="253"/>
    </location>
    <ligand>
        <name>Zn(2+)</name>
        <dbReference type="ChEBI" id="CHEBI:29105"/>
    </ligand>
</feature>
<evidence type="ECO:0000313" key="9">
    <source>
        <dbReference type="RefSeq" id="XP_013920297.1"/>
    </source>
</evidence>
<dbReference type="RefSeq" id="XP_013920295.1">
    <property type="nucleotide sequence ID" value="XM_014064820.1"/>
</dbReference>
<dbReference type="RefSeq" id="XP_013920294.1">
    <property type="nucleotide sequence ID" value="XM_014064819.1"/>
</dbReference>
<dbReference type="GO" id="GO:0005634">
    <property type="term" value="C:nucleus"/>
    <property type="evidence" value="ECO:0007669"/>
    <property type="project" value="TreeGrafter"/>
</dbReference>
<reference evidence="6 7" key="1">
    <citation type="submission" date="2025-04" db="UniProtKB">
        <authorList>
            <consortium name="RefSeq"/>
        </authorList>
    </citation>
    <scope>IDENTIFICATION</scope>
    <source>
        <tissue evidence="6 7">Skeletal muscle</tissue>
    </source>
</reference>
<keyword evidence="1" id="KW-0808">Transferase</keyword>
<dbReference type="Pfam" id="PF02146">
    <property type="entry name" value="SIR2"/>
    <property type="match status" value="1"/>
</dbReference>
<evidence type="ECO:0000313" key="5">
    <source>
        <dbReference type="Proteomes" id="UP000504617"/>
    </source>
</evidence>
<dbReference type="CTD" id="23410"/>
<dbReference type="KEGG" id="tsr:106547596"/>
<dbReference type="GO" id="GO:0070403">
    <property type="term" value="F:NAD+ binding"/>
    <property type="evidence" value="ECO:0007669"/>
    <property type="project" value="InterPro"/>
</dbReference>
<dbReference type="InterPro" id="IPR050134">
    <property type="entry name" value="NAD-dep_sirtuin_deacylases"/>
</dbReference>
<feature type="binding site" evidence="3">
    <location>
        <position position="280"/>
    </location>
    <ligand>
        <name>Zn(2+)</name>
        <dbReference type="ChEBI" id="CHEBI:29105"/>
    </ligand>
</feature>
<dbReference type="SUPFAM" id="SSF52467">
    <property type="entry name" value="DHS-like NAD/FAD-binding domain"/>
    <property type="match status" value="1"/>
</dbReference>
<keyword evidence="2" id="KW-0520">NAD</keyword>
<name>A0A6I9YAE7_9SAUR</name>
<dbReference type="RefSeq" id="XP_013920296.1">
    <property type="nucleotide sequence ID" value="XM_014064821.1"/>
</dbReference>
<dbReference type="InterPro" id="IPR003000">
    <property type="entry name" value="Sirtuin"/>
</dbReference>
<dbReference type="InterPro" id="IPR029035">
    <property type="entry name" value="DHS-like_NAD/FAD-binding_dom"/>
</dbReference>
<dbReference type="RefSeq" id="XP_013920297.1">
    <property type="nucleotide sequence ID" value="XM_014064822.1"/>
</dbReference>
<dbReference type="Gene3D" id="3.40.50.1220">
    <property type="entry name" value="TPP-binding domain"/>
    <property type="match status" value="1"/>
</dbReference>